<protein>
    <submittedName>
        <fullName evidence="1">Histidine phosphatase family protein</fullName>
    </submittedName>
</protein>
<dbReference type="InterPro" id="IPR029033">
    <property type="entry name" value="His_PPase_superfam"/>
</dbReference>
<comment type="caution">
    <text evidence="1">The sequence shown here is derived from an EMBL/GenBank/DDBJ whole genome shotgun (WGS) entry which is preliminary data.</text>
</comment>
<evidence type="ECO:0000313" key="2">
    <source>
        <dbReference type="Proteomes" id="UP000297972"/>
    </source>
</evidence>
<keyword evidence="2" id="KW-1185">Reference proteome</keyword>
<sequence length="209" mass="23163">MARTVRYLTHPQVLIEPKKDVRQWSLNSIGRARVSALAARPEVLQQTGKVISSDEVKALETALPLAAALGLELEVDPQMRENDRTATGFLPPKEFERVADQFFANPLKDVRGWERAIDAQGRIVAAVEACLSVSQEGDILFVGHGGVGTLLYCALSNVGISRRFDQGPGGGFWFSFEAEELRPLQEWQPMETLRVGRQPSEYPAEGFVR</sequence>
<organism evidence="1 2">
    <name type="scientific">Paracoccus liaowanqingii</name>
    <dbReference type="NCBI Taxonomy" id="2560053"/>
    <lineage>
        <taxon>Bacteria</taxon>
        <taxon>Pseudomonadati</taxon>
        <taxon>Pseudomonadota</taxon>
        <taxon>Alphaproteobacteria</taxon>
        <taxon>Rhodobacterales</taxon>
        <taxon>Paracoccaceae</taxon>
        <taxon>Paracoccus</taxon>
    </lineage>
</organism>
<dbReference type="InterPro" id="IPR013078">
    <property type="entry name" value="His_Pase_superF_clade-1"/>
</dbReference>
<evidence type="ECO:0000313" key="1">
    <source>
        <dbReference type="EMBL" id="TGN56952.1"/>
    </source>
</evidence>
<dbReference type="OrthoDB" id="34197at2"/>
<dbReference type="AlphaFoldDB" id="A0A4Z1BJD8"/>
<dbReference type="Gene3D" id="3.40.50.1240">
    <property type="entry name" value="Phosphoglycerate mutase-like"/>
    <property type="match status" value="1"/>
</dbReference>
<proteinExistence type="predicted"/>
<dbReference type="SUPFAM" id="SSF53254">
    <property type="entry name" value="Phosphoglycerate mutase-like"/>
    <property type="match status" value="1"/>
</dbReference>
<dbReference type="Proteomes" id="UP000297972">
    <property type="component" value="Unassembled WGS sequence"/>
</dbReference>
<dbReference type="Pfam" id="PF00300">
    <property type="entry name" value="His_Phos_1"/>
    <property type="match status" value="1"/>
</dbReference>
<accession>A0A4Z1BJD8</accession>
<dbReference type="RefSeq" id="WP_135818087.1">
    <property type="nucleotide sequence ID" value="NZ_SRPG01000136.1"/>
</dbReference>
<name>A0A4Z1BJD8_9RHOB</name>
<dbReference type="EMBL" id="SRPG01000136">
    <property type="protein sequence ID" value="TGN56952.1"/>
    <property type="molecule type" value="Genomic_DNA"/>
</dbReference>
<gene>
    <name evidence="1" type="ORF">E4L95_13745</name>
</gene>
<reference evidence="1 2" key="1">
    <citation type="submission" date="2019-03" db="EMBL/GenBank/DDBJ databases">
        <authorList>
            <person name="Li J."/>
        </authorList>
    </citation>
    <scope>NUCLEOTIDE SEQUENCE [LARGE SCALE GENOMIC DNA]</scope>
    <source>
        <strain evidence="1 2">3058</strain>
    </source>
</reference>